<evidence type="ECO:0000313" key="2">
    <source>
        <dbReference type="EMBL" id="GAB42990.1"/>
    </source>
</evidence>
<keyword evidence="1" id="KW-1133">Transmembrane helix</keyword>
<evidence type="ECO:0000313" key="3">
    <source>
        <dbReference type="Proteomes" id="UP000004881"/>
    </source>
</evidence>
<protein>
    <submittedName>
        <fullName evidence="2">Uncharacterized protein</fullName>
    </submittedName>
</protein>
<keyword evidence="1" id="KW-0472">Membrane</keyword>
<organism evidence="2 3">
    <name type="scientific">Gordonia terrae NBRC 100016</name>
    <dbReference type="NCBI Taxonomy" id="1089454"/>
    <lineage>
        <taxon>Bacteria</taxon>
        <taxon>Bacillati</taxon>
        <taxon>Actinomycetota</taxon>
        <taxon>Actinomycetes</taxon>
        <taxon>Mycobacteriales</taxon>
        <taxon>Gordoniaceae</taxon>
        <taxon>Gordonia</taxon>
    </lineage>
</organism>
<evidence type="ECO:0000256" key="1">
    <source>
        <dbReference type="SAM" id="Phobius"/>
    </source>
</evidence>
<proteinExistence type="predicted"/>
<feature type="transmembrane region" description="Helical" evidence="1">
    <location>
        <begin position="48"/>
        <end position="69"/>
    </location>
</feature>
<keyword evidence="3" id="KW-1185">Reference proteome</keyword>
<dbReference type="Proteomes" id="UP000004881">
    <property type="component" value="Unassembled WGS sequence"/>
</dbReference>
<reference evidence="2 3" key="1">
    <citation type="submission" date="2012-02" db="EMBL/GenBank/DDBJ databases">
        <title>Whole genome shotgun sequence of Gordonia terrae NBRC 100016.</title>
        <authorList>
            <person name="Takarada H."/>
            <person name="Hosoyama A."/>
            <person name="Tsuchikane K."/>
            <person name="Katsumata H."/>
            <person name="Yamazaki S."/>
            <person name="Fujita N."/>
        </authorList>
    </citation>
    <scope>NUCLEOTIDE SEQUENCE [LARGE SCALE GENOMIC DNA]</scope>
    <source>
        <strain evidence="2 3">NBRC 100016</strain>
    </source>
</reference>
<comment type="caution">
    <text evidence="2">The sequence shown here is derived from an EMBL/GenBank/DDBJ whole genome shotgun (WGS) entry which is preliminary data.</text>
</comment>
<keyword evidence="1" id="KW-0812">Transmembrane</keyword>
<gene>
    <name evidence="2" type="ORF">GOTRE_034_00330</name>
</gene>
<feature type="transmembrane region" description="Helical" evidence="1">
    <location>
        <begin position="21"/>
        <end position="42"/>
    </location>
</feature>
<accession>A0ABQ0HAT3</accession>
<sequence length="98" mass="11239">MQEIIVTTGPDFSRSAQTFSMTLTIVGATILIFCIGWLTVGWWQEGRWFWVAVGIAVVVVNIVLIAMQLRRRLGERVKDTDDRPRRRGLIDNFDDLDD</sequence>
<dbReference type="EMBL" id="BAFD01000034">
    <property type="protein sequence ID" value="GAB42990.1"/>
    <property type="molecule type" value="Genomic_DNA"/>
</dbReference>
<name>A0ABQ0HAT3_9ACTN</name>